<evidence type="ECO:0000313" key="3">
    <source>
        <dbReference type="Proteomes" id="UP001165381"/>
    </source>
</evidence>
<sequence>MMKKITYLLILLLTTSLSYGQSIFSNPITGSNPNNDNPYTTGQVIDPNITVSGIGRGPGATGRNATDEYSASSWNTVSFDASAYFEFTLTPNLGYEINFVNLTYNSTVSATGPTNFSIRSSIDAFSSDITSPAGAGLTIIDLSASTYQNISSPVTFRIYAWGASSNPGRFRISDFTFNGAVAGTCTSTVTWNGTNWSAMPDITTEAIINGNYSTTTNGSFSACTLTVNSGFLLRVNDGTYVEVENDSTVDGQLFVDNQGNFIQNSDTATFTDNTTNGVLVSKTKTIQNKFIYTYWSSPISNGTIENTFSTIPIDKRFSFNATNFVDLLEEIGNTNTFLPNAGVDDQDDDGNDWEYASGAMIPGVGYAMRTNEFGPAFPRPETFDFIGSFNNGVIQVPLINNSGGAYNDWNFVGNPYPSAINASQFFTANTGVVDVIYLWDQATPLDPNASGNQGNNYSSSDYAMINSSGAISGGGAGTIPNGSIASGQGFFVEALAASNLTFNNSMRAIGTIDNSQFFKNSNFKTKSNTIIANKLWVSLTTDNGAFNQILISYIENATSDNDGSAYDAKRVISSGNSAFLYSRIENDNDKFAIQGKAPSDLNENEIIDLGFKTIIDVPTSYTLSIRQLQGDFLNNNPIYLKDNLLDKTHNLSDSDYTFTSEVGEFNNRFKIVFNDKSLSTDDINSNENSLTIIELNDNQVNFKTSNGLSIKAVIIYDLLGRQLYNFKGKNNNSETYELSSLKSTIFIAKVELSNGITVTKKAIKK</sequence>
<reference evidence="2" key="1">
    <citation type="submission" date="2022-05" db="EMBL/GenBank/DDBJ databases">
        <authorList>
            <person name="Park J.-S."/>
        </authorList>
    </citation>
    <scope>NUCLEOTIDE SEQUENCE</scope>
    <source>
        <strain evidence="2">2012CJ34-3</strain>
    </source>
</reference>
<evidence type="ECO:0008006" key="4">
    <source>
        <dbReference type="Google" id="ProtNLM"/>
    </source>
</evidence>
<keyword evidence="1" id="KW-0732">Signal</keyword>
<name>A0ABT0Q9L1_9FLAO</name>
<evidence type="ECO:0000313" key="2">
    <source>
        <dbReference type="EMBL" id="MCL6293670.1"/>
    </source>
</evidence>
<proteinExistence type="predicted"/>
<comment type="caution">
    <text evidence="2">The sequence shown here is derived from an EMBL/GenBank/DDBJ whole genome shotgun (WGS) entry which is preliminary data.</text>
</comment>
<feature type="signal peptide" evidence="1">
    <location>
        <begin position="1"/>
        <end position="20"/>
    </location>
</feature>
<keyword evidence="3" id="KW-1185">Reference proteome</keyword>
<dbReference type="RefSeq" id="WP_249971782.1">
    <property type="nucleotide sequence ID" value="NZ_JAMFLZ010000001.1"/>
</dbReference>
<organism evidence="2 3">
    <name type="scientific">Jejuia spongiicola</name>
    <dbReference type="NCBI Taxonomy" id="2942207"/>
    <lineage>
        <taxon>Bacteria</taxon>
        <taxon>Pseudomonadati</taxon>
        <taxon>Bacteroidota</taxon>
        <taxon>Flavobacteriia</taxon>
        <taxon>Flavobacteriales</taxon>
        <taxon>Flavobacteriaceae</taxon>
        <taxon>Jejuia</taxon>
    </lineage>
</organism>
<dbReference type="EMBL" id="JAMFLZ010000001">
    <property type="protein sequence ID" value="MCL6293670.1"/>
    <property type="molecule type" value="Genomic_DNA"/>
</dbReference>
<accession>A0ABT0Q9L1</accession>
<dbReference type="Proteomes" id="UP001165381">
    <property type="component" value="Unassembled WGS sequence"/>
</dbReference>
<gene>
    <name evidence="2" type="ORF">M3P09_01620</name>
</gene>
<protein>
    <recommendedName>
        <fullName evidence="4">T9SS type A sorting domain-containing protein</fullName>
    </recommendedName>
</protein>
<evidence type="ECO:0000256" key="1">
    <source>
        <dbReference type="SAM" id="SignalP"/>
    </source>
</evidence>
<feature type="chain" id="PRO_5045248235" description="T9SS type A sorting domain-containing protein" evidence="1">
    <location>
        <begin position="21"/>
        <end position="765"/>
    </location>
</feature>